<protein>
    <recommendedName>
        <fullName evidence="3">Plasma membrane calcium transporting P-type ATPase C-terminal domain-containing protein</fullName>
    </recommendedName>
</protein>
<organism evidence="4 5">
    <name type="scientific">Xenopus laevis</name>
    <name type="common">African clawed frog</name>
    <dbReference type="NCBI Taxonomy" id="8355"/>
    <lineage>
        <taxon>Eukaryota</taxon>
        <taxon>Metazoa</taxon>
        <taxon>Chordata</taxon>
        <taxon>Craniata</taxon>
        <taxon>Vertebrata</taxon>
        <taxon>Euteleostomi</taxon>
        <taxon>Amphibia</taxon>
        <taxon>Batrachia</taxon>
        <taxon>Anura</taxon>
        <taxon>Pipoidea</taxon>
        <taxon>Pipidae</taxon>
        <taxon>Xenopodinae</taxon>
        <taxon>Xenopus</taxon>
        <taxon>Xenopus</taxon>
    </lineage>
</organism>
<evidence type="ECO:0000313" key="5">
    <source>
        <dbReference type="Proteomes" id="UP000694892"/>
    </source>
</evidence>
<dbReference type="Proteomes" id="UP000694892">
    <property type="component" value="Chromosome 4L"/>
</dbReference>
<keyword evidence="2" id="KW-0812">Transmembrane</keyword>
<dbReference type="EMBL" id="CM004472">
    <property type="protein sequence ID" value="OCT85438.1"/>
    <property type="molecule type" value="Genomic_DNA"/>
</dbReference>
<feature type="compositionally biased region" description="Basic and acidic residues" evidence="1">
    <location>
        <begin position="135"/>
        <end position="149"/>
    </location>
</feature>
<feature type="region of interest" description="Disordered" evidence="1">
    <location>
        <begin position="113"/>
        <end position="180"/>
    </location>
</feature>
<dbReference type="InterPro" id="IPR022141">
    <property type="entry name" value="ATP_Ca_trans_C"/>
</dbReference>
<gene>
    <name evidence="4" type="ORF">XELAEV_18023605mg</name>
</gene>
<keyword evidence="2" id="KW-0472">Membrane</keyword>
<evidence type="ECO:0000256" key="1">
    <source>
        <dbReference type="SAM" id="MobiDB-lite"/>
    </source>
</evidence>
<proteinExistence type="predicted"/>
<dbReference type="GO" id="GO:0005388">
    <property type="term" value="F:P-type calcium transporter activity"/>
    <property type="evidence" value="ECO:0007669"/>
    <property type="project" value="InterPro"/>
</dbReference>
<evidence type="ECO:0000256" key="2">
    <source>
        <dbReference type="SAM" id="Phobius"/>
    </source>
</evidence>
<feature type="compositionally biased region" description="Polar residues" evidence="1">
    <location>
        <begin position="168"/>
        <end position="180"/>
    </location>
</feature>
<sequence length="180" mass="20527">MVQLTLSHWFWCIFIGVGELLWGQLICTVPTSRLKFLKEAGHGLLKEDIQQRTGMRLIMQKMELRRGQILWFRGLNRIQTQIKVVNAFRSSLYEGLEKPQIRSAIHSFMTHPEFTPQEAGPATDFEDIDSDSEGEESKGVSNRHKDQTHNHNNNSSVDPHTLDITVSPAESSLHSMETSI</sequence>
<dbReference type="AlphaFoldDB" id="A0A974D5C8"/>
<keyword evidence="2" id="KW-1133">Transmembrane helix</keyword>
<feature type="transmembrane region" description="Helical" evidence="2">
    <location>
        <begin position="6"/>
        <end position="29"/>
    </location>
</feature>
<accession>A0A974D5C8</accession>
<feature type="compositionally biased region" description="Acidic residues" evidence="1">
    <location>
        <begin position="124"/>
        <end position="134"/>
    </location>
</feature>
<dbReference type="Pfam" id="PF12424">
    <property type="entry name" value="ATP_Ca_trans_C"/>
    <property type="match status" value="1"/>
</dbReference>
<evidence type="ECO:0000313" key="4">
    <source>
        <dbReference type="EMBL" id="OCT85438.1"/>
    </source>
</evidence>
<feature type="domain" description="Plasma membrane calcium transporting P-type ATPase C-terminal" evidence="3">
    <location>
        <begin position="67"/>
        <end position="113"/>
    </location>
</feature>
<reference evidence="5" key="1">
    <citation type="journal article" date="2016" name="Nature">
        <title>Genome evolution in the allotetraploid frog Xenopus laevis.</title>
        <authorList>
            <person name="Session A.M."/>
            <person name="Uno Y."/>
            <person name="Kwon T."/>
            <person name="Chapman J.A."/>
            <person name="Toyoda A."/>
            <person name="Takahashi S."/>
            <person name="Fukui A."/>
            <person name="Hikosaka A."/>
            <person name="Suzuki A."/>
            <person name="Kondo M."/>
            <person name="van Heeringen S.J."/>
            <person name="Quigley I."/>
            <person name="Heinz S."/>
            <person name="Ogino H."/>
            <person name="Ochi H."/>
            <person name="Hellsten U."/>
            <person name="Lyons J.B."/>
            <person name="Simakov O."/>
            <person name="Putnam N."/>
            <person name="Stites J."/>
            <person name="Kuroki Y."/>
            <person name="Tanaka T."/>
            <person name="Michiue T."/>
            <person name="Watanabe M."/>
            <person name="Bogdanovic O."/>
            <person name="Lister R."/>
            <person name="Georgiou G."/>
            <person name="Paranjpe S.S."/>
            <person name="van Kruijsbergen I."/>
            <person name="Shu S."/>
            <person name="Carlson J."/>
            <person name="Kinoshita T."/>
            <person name="Ohta Y."/>
            <person name="Mawaribuchi S."/>
            <person name="Jenkins J."/>
            <person name="Grimwood J."/>
            <person name="Schmutz J."/>
            <person name="Mitros T."/>
            <person name="Mozaffari S.V."/>
            <person name="Suzuki Y."/>
            <person name="Haramoto Y."/>
            <person name="Yamamoto T.S."/>
            <person name="Takagi C."/>
            <person name="Heald R."/>
            <person name="Miller K."/>
            <person name="Haudenschild C."/>
            <person name="Kitzman J."/>
            <person name="Nakayama T."/>
            <person name="Izutsu Y."/>
            <person name="Robert J."/>
            <person name="Fortriede J."/>
            <person name="Burns K."/>
            <person name="Lotay V."/>
            <person name="Karimi K."/>
            <person name="Yasuoka Y."/>
            <person name="Dichmann D.S."/>
            <person name="Flajnik M.F."/>
            <person name="Houston D.W."/>
            <person name="Shendure J."/>
            <person name="DuPasquier L."/>
            <person name="Vize P.D."/>
            <person name="Zorn A.M."/>
            <person name="Ito M."/>
            <person name="Marcotte E.M."/>
            <person name="Wallingford J.B."/>
            <person name="Ito Y."/>
            <person name="Asashima M."/>
            <person name="Ueno N."/>
            <person name="Matsuda Y."/>
            <person name="Veenstra G.J."/>
            <person name="Fujiyama A."/>
            <person name="Harland R.M."/>
            <person name="Taira M."/>
            <person name="Rokhsar D.S."/>
        </authorList>
    </citation>
    <scope>NUCLEOTIDE SEQUENCE [LARGE SCALE GENOMIC DNA]</scope>
    <source>
        <strain evidence="5">J</strain>
    </source>
</reference>
<name>A0A974D5C8_XENLA</name>
<evidence type="ECO:0000259" key="3">
    <source>
        <dbReference type="Pfam" id="PF12424"/>
    </source>
</evidence>